<dbReference type="EMBL" id="FMUX01000002">
    <property type="protein sequence ID" value="SCX91246.1"/>
    <property type="molecule type" value="Genomic_DNA"/>
</dbReference>
<proteinExistence type="predicted"/>
<sequence>MSMVTMNLSFYPHGIGQEMPRSKSPPCFSLSPDMSRAECTHIQGIRAADVVVYLKALITQKMSALGSPEG</sequence>
<evidence type="ECO:0000313" key="2">
    <source>
        <dbReference type="Proteomes" id="UP000198870"/>
    </source>
</evidence>
<dbReference type="AlphaFoldDB" id="A0A1G5BMF0"/>
<organism evidence="1 2">
    <name type="scientific">Desulfoluna spongiiphila</name>
    <dbReference type="NCBI Taxonomy" id="419481"/>
    <lineage>
        <taxon>Bacteria</taxon>
        <taxon>Pseudomonadati</taxon>
        <taxon>Thermodesulfobacteriota</taxon>
        <taxon>Desulfobacteria</taxon>
        <taxon>Desulfobacterales</taxon>
        <taxon>Desulfolunaceae</taxon>
        <taxon>Desulfoluna</taxon>
    </lineage>
</organism>
<evidence type="ECO:0000313" key="1">
    <source>
        <dbReference type="EMBL" id="SCX91246.1"/>
    </source>
</evidence>
<dbReference type="STRING" id="419481.SAMN05216233_10292"/>
<reference evidence="1 2" key="1">
    <citation type="submission" date="2016-10" db="EMBL/GenBank/DDBJ databases">
        <authorList>
            <person name="de Groot N.N."/>
        </authorList>
    </citation>
    <scope>NUCLEOTIDE SEQUENCE [LARGE SCALE GENOMIC DNA]</scope>
    <source>
        <strain evidence="1 2">AA1</strain>
    </source>
</reference>
<gene>
    <name evidence="1" type="ORF">SAMN05216233_10292</name>
</gene>
<name>A0A1G5BMF0_9BACT</name>
<keyword evidence="2" id="KW-1185">Reference proteome</keyword>
<accession>A0A1G5BMF0</accession>
<protein>
    <submittedName>
        <fullName evidence="1">Uncharacterized protein</fullName>
    </submittedName>
</protein>
<dbReference type="Proteomes" id="UP000198870">
    <property type="component" value="Unassembled WGS sequence"/>
</dbReference>